<gene>
    <name evidence="4" type="ORF">A3K89_17160</name>
</gene>
<comment type="similarity">
    <text evidence="1">Belongs to the non-flavoprotein flavin reductase family.</text>
</comment>
<dbReference type="InterPro" id="IPR012349">
    <property type="entry name" value="Split_barrel_FMN-bd"/>
</dbReference>
<keyword evidence="5" id="KW-1185">Reference proteome</keyword>
<evidence type="ECO:0000256" key="2">
    <source>
        <dbReference type="ARBA" id="ARBA00023002"/>
    </source>
</evidence>
<dbReference type="SUPFAM" id="SSF50475">
    <property type="entry name" value="FMN-binding split barrel"/>
    <property type="match status" value="1"/>
</dbReference>
<organism evidence="4 5">
    <name type="scientific">Rhodococcoides kyotonense</name>
    <dbReference type="NCBI Taxonomy" id="398843"/>
    <lineage>
        <taxon>Bacteria</taxon>
        <taxon>Bacillati</taxon>
        <taxon>Actinomycetota</taxon>
        <taxon>Actinomycetes</taxon>
        <taxon>Mycobacteriales</taxon>
        <taxon>Nocardiaceae</taxon>
        <taxon>Rhodococcoides</taxon>
    </lineage>
</organism>
<dbReference type="InterPro" id="IPR002563">
    <property type="entry name" value="Flavin_Rdtase-like_dom"/>
</dbReference>
<dbReference type="Proteomes" id="UP000077519">
    <property type="component" value="Unassembled WGS sequence"/>
</dbReference>
<accession>A0A177YLW3</accession>
<comment type="caution">
    <text evidence="4">The sequence shown here is derived from an EMBL/GenBank/DDBJ whole genome shotgun (WGS) entry which is preliminary data.</text>
</comment>
<protein>
    <submittedName>
        <fullName evidence="4">Flavin reductase</fullName>
    </submittedName>
</protein>
<evidence type="ECO:0000256" key="1">
    <source>
        <dbReference type="ARBA" id="ARBA00008898"/>
    </source>
</evidence>
<dbReference type="Gene3D" id="2.30.110.10">
    <property type="entry name" value="Electron Transport, Fmn-binding Protein, Chain A"/>
    <property type="match status" value="1"/>
</dbReference>
<evidence type="ECO:0000259" key="3">
    <source>
        <dbReference type="SMART" id="SM00903"/>
    </source>
</evidence>
<dbReference type="GO" id="GO:0006208">
    <property type="term" value="P:pyrimidine nucleobase catabolic process"/>
    <property type="evidence" value="ECO:0007669"/>
    <property type="project" value="TreeGrafter"/>
</dbReference>
<reference evidence="4 5" key="1">
    <citation type="submission" date="2016-03" db="EMBL/GenBank/DDBJ databases">
        <title>Genome sequence of Rhodococcus kyotonensis KB10.</title>
        <authorList>
            <person name="Jeong H."/>
            <person name="Hong C.E."/>
            <person name="Jo S.H."/>
            <person name="Park J.M."/>
        </authorList>
    </citation>
    <scope>NUCLEOTIDE SEQUENCE [LARGE SCALE GENOMIC DNA]</scope>
    <source>
        <strain evidence="4 5">KB10</strain>
    </source>
</reference>
<dbReference type="Pfam" id="PF01613">
    <property type="entry name" value="Flavin_Reduct"/>
    <property type="match status" value="1"/>
</dbReference>
<name>A0A177YLW3_9NOCA</name>
<dbReference type="GO" id="GO:0042602">
    <property type="term" value="F:riboflavin reductase (NADPH) activity"/>
    <property type="evidence" value="ECO:0007669"/>
    <property type="project" value="TreeGrafter"/>
</dbReference>
<dbReference type="SMART" id="SM00903">
    <property type="entry name" value="Flavin_Reduct"/>
    <property type="match status" value="1"/>
</dbReference>
<dbReference type="PANTHER" id="PTHR30466">
    <property type="entry name" value="FLAVIN REDUCTASE"/>
    <property type="match status" value="1"/>
</dbReference>
<keyword evidence="2" id="KW-0560">Oxidoreductase</keyword>
<feature type="domain" description="Flavin reductase like" evidence="3">
    <location>
        <begin position="16"/>
        <end position="159"/>
    </location>
</feature>
<sequence>MSASDTDQAITFKDAMAGFPSGVTVVTTVDENGKWWGFTASSFCSLSVDPPLILVCLSVNAECHPVFEAADRWVVHVIHSDQVDVALRFATRGADKFAGDVFELDHRDLPRMQGAAVTLDCTAHARHEGGDHTILVGKVDQCYRGDNPPTVYTERAFHTLTRI</sequence>
<proteinExistence type="inferred from homology"/>
<dbReference type="RefSeq" id="WP_068422381.1">
    <property type="nucleotide sequence ID" value="NZ_LVHI01000005.1"/>
</dbReference>
<evidence type="ECO:0000313" key="4">
    <source>
        <dbReference type="EMBL" id="OAK56209.1"/>
    </source>
</evidence>
<dbReference type="InterPro" id="IPR050268">
    <property type="entry name" value="NADH-dep_flavin_reductase"/>
</dbReference>
<dbReference type="EMBL" id="LVHI01000005">
    <property type="protein sequence ID" value="OAK56209.1"/>
    <property type="molecule type" value="Genomic_DNA"/>
</dbReference>
<dbReference type="AlphaFoldDB" id="A0A177YLW3"/>
<dbReference type="GO" id="GO:0010181">
    <property type="term" value="F:FMN binding"/>
    <property type="evidence" value="ECO:0007669"/>
    <property type="project" value="InterPro"/>
</dbReference>
<evidence type="ECO:0000313" key="5">
    <source>
        <dbReference type="Proteomes" id="UP000077519"/>
    </source>
</evidence>
<dbReference type="PANTHER" id="PTHR30466:SF1">
    <property type="entry name" value="FMN REDUCTASE (NADH) RUTF"/>
    <property type="match status" value="1"/>
</dbReference>